<dbReference type="EMBL" id="JAAWWB010000196">
    <property type="protein sequence ID" value="KAG6737094.1"/>
    <property type="molecule type" value="Genomic_DNA"/>
</dbReference>
<name>A0A8X8C2C4_POPTO</name>
<dbReference type="GO" id="GO:0080044">
    <property type="term" value="F:quercetin 7-O-glucosyltransferase activity"/>
    <property type="evidence" value="ECO:0007669"/>
    <property type="project" value="TreeGrafter"/>
</dbReference>
<organism evidence="4 5">
    <name type="scientific">Populus tomentosa</name>
    <name type="common">Chinese white poplar</name>
    <dbReference type="NCBI Taxonomy" id="118781"/>
    <lineage>
        <taxon>Eukaryota</taxon>
        <taxon>Viridiplantae</taxon>
        <taxon>Streptophyta</taxon>
        <taxon>Embryophyta</taxon>
        <taxon>Tracheophyta</taxon>
        <taxon>Spermatophyta</taxon>
        <taxon>Magnoliopsida</taxon>
        <taxon>eudicotyledons</taxon>
        <taxon>Gunneridae</taxon>
        <taxon>Pentapetalae</taxon>
        <taxon>rosids</taxon>
        <taxon>fabids</taxon>
        <taxon>Malpighiales</taxon>
        <taxon>Salicaceae</taxon>
        <taxon>Saliceae</taxon>
        <taxon>Populus</taxon>
    </lineage>
</organism>
<dbReference type="AlphaFoldDB" id="A0A8X8C2C4"/>
<reference evidence="4" key="1">
    <citation type="journal article" date="2020" name="bioRxiv">
        <title>Hybrid origin of Populus tomentosa Carr. identified through genome sequencing and phylogenomic analysis.</title>
        <authorList>
            <person name="An X."/>
            <person name="Gao K."/>
            <person name="Chen Z."/>
            <person name="Li J."/>
            <person name="Yang X."/>
            <person name="Yang X."/>
            <person name="Zhou J."/>
            <person name="Guo T."/>
            <person name="Zhao T."/>
            <person name="Huang S."/>
            <person name="Miao D."/>
            <person name="Khan W.U."/>
            <person name="Rao P."/>
            <person name="Ye M."/>
            <person name="Lei B."/>
            <person name="Liao W."/>
            <person name="Wang J."/>
            <person name="Ji L."/>
            <person name="Li Y."/>
            <person name="Guo B."/>
            <person name="Mustafa N.S."/>
            <person name="Li S."/>
            <person name="Yun Q."/>
            <person name="Keller S.R."/>
            <person name="Mao J."/>
            <person name="Zhang R."/>
            <person name="Strauss S.H."/>
        </authorList>
    </citation>
    <scope>NUCLEOTIDE SEQUENCE</scope>
    <source>
        <strain evidence="4">GM15</strain>
        <tissue evidence="4">Leaf</tissue>
    </source>
</reference>
<dbReference type="Pfam" id="PF00201">
    <property type="entry name" value="UDPGT"/>
    <property type="match status" value="1"/>
</dbReference>
<dbReference type="GO" id="GO:0080043">
    <property type="term" value="F:quercetin 3-O-glucosyltransferase activity"/>
    <property type="evidence" value="ECO:0007669"/>
    <property type="project" value="TreeGrafter"/>
</dbReference>
<dbReference type="Proteomes" id="UP000886885">
    <property type="component" value="Unassembled WGS sequence"/>
</dbReference>
<evidence type="ECO:0000256" key="3">
    <source>
        <dbReference type="ARBA" id="ARBA00022679"/>
    </source>
</evidence>
<dbReference type="CDD" id="cd03784">
    <property type="entry name" value="GT1_Gtf-like"/>
    <property type="match status" value="1"/>
</dbReference>
<keyword evidence="5" id="KW-1185">Reference proteome</keyword>
<evidence type="ECO:0000313" key="4">
    <source>
        <dbReference type="EMBL" id="KAG6737094.1"/>
    </source>
</evidence>
<proteinExistence type="inferred from homology"/>
<protein>
    <submittedName>
        <fullName evidence="4">Uncharacterized protein</fullName>
    </submittedName>
</protein>
<evidence type="ECO:0000313" key="5">
    <source>
        <dbReference type="Proteomes" id="UP000886885"/>
    </source>
</evidence>
<dbReference type="Gene3D" id="3.40.50.2000">
    <property type="entry name" value="Glycogen Phosphorylase B"/>
    <property type="match status" value="3"/>
</dbReference>
<dbReference type="PANTHER" id="PTHR11926:SF1395">
    <property type="entry name" value="GLYCOSYLTRANSFERASE"/>
    <property type="match status" value="1"/>
</dbReference>
<evidence type="ECO:0000256" key="1">
    <source>
        <dbReference type="ARBA" id="ARBA00009995"/>
    </source>
</evidence>
<dbReference type="InterPro" id="IPR002213">
    <property type="entry name" value="UDP_glucos_trans"/>
</dbReference>
<comment type="similarity">
    <text evidence="1">Belongs to the UDP-glycosyltransferase family.</text>
</comment>
<comment type="caution">
    <text evidence="4">The sequence shown here is derived from an EMBL/GenBank/DDBJ whole genome shotgun (WGS) entry which is preliminary data.</text>
</comment>
<dbReference type="SUPFAM" id="SSF53756">
    <property type="entry name" value="UDP-Glycosyltransferase/glycogen phosphorylase"/>
    <property type="match status" value="1"/>
</dbReference>
<gene>
    <name evidence="4" type="ORF">POTOM_059910</name>
</gene>
<evidence type="ECO:0000256" key="2">
    <source>
        <dbReference type="ARBA" id="ARBA00022676"/>
    </source>
</evidence>
<dbReference type="FunFam" id="3.40.50.2000:FF:000152">
    <property type="entry name" value="Glycosyltransferase"/>
    <property type="match status" value="1"/>
</dbReference>
<accession>A0A8X8C2C4</accession>
<keyword evidence="2" id="KW-0328">Glycosyltransferase</keyword>
<sequence>MNYVGLESTAVCHVVAMPFPGRGHINPMMNFCKLLASRKHDILITFVVTEEWLGYISSEPRPESVRLVTIPNVIPPERLKAVDFPGFYEAVMTKMEAPFEQLLDQFEIPVTAIIGDIEVRWAISLGNRRNIPVAAFWTMSATFLSMLYHFDLFKQNQKSPPNLSGQVDYIPGISSSHLAELQKVFQKNDQRVLQLALECISKVPQAQYLLFTSIYELEPQVMDTMKDTFQFPVYPIGPAIPYLELEGNLSGTNYSHMAPDYLQWLDSQPKDSVLYISLGSFLSVSSTQMDEIIAGLQDSGVRYLWVARGEASRESIVPPIIRRIVAQSGWNSIQEGVLAGVPFLALPIAADQRPNSKLIVEGKGRGQNAYGAARKKLRRKARELQEIAGVMQEFGSIPNAIPSELVRNADPIGFIEATLTKDGGSI</sequence>
<keyword evidence="3" id="KW-0808">Transferase</keyword>
<dbReference type="OrthoDB" id="5835829at2759"/>
<dbReference type="PANTHER" id="PTHR11926">
    <property type="entry name" value="GLUCOSYL/GLUCURONOSYL TRANSFERASES"/>
    <property type="match status" value="1"/>
</dbReference>